<keyword evidence="4" id="KW-1185">Reference proteome</keyword>
<gene>
    <name evidence="3" type="ORF">HaLaN_24723</name>
</gene>
<proteinExistence type="predicted"/>
<accession>A0A699ZV74</accession>
<feature type="domain" description="ZN622/Rei1/Reh1 zinc finger C2H2-type" evidence="2">
    <location>
        <begin position="81"/>
        <end position="179"/>
    </location>
</feature>
<organism evidence="3 4">
    <name type="scientific">Haematococcus lacustris</name>
    <name type="common">Green alga</name>
    <name type="synonym">Haematococcus pluvialis</name>
    <dbReference type="NCBI Taxonomy" id="44745"/>
    <lineage>
        <taxon>Eukaryota</taxon>
        <taxon>Viridiplantae</taxon>
        <taxon>Chlorophyta</taxon>
        <taxon>core chlorophytes</taxon>
        <taxon>Chlorophyceae</taxon>
        <taxon>CS clade</taxon>
        <taxon>Chlamydomonadales</taxon>
        <taxon>Haematococcaceae</taxon>
        <taxon>Haematococcus</taxon>
    </lineage>
</organism>
<sequence>GSGYTLVPVSKSAGNAKVPAAVSSRDEDEEGDDSGWETASNEDDAVAPLPQQSTAAAVPGQQGAGDASEQEWEDWDLRCSLFDNHVSKSFDANLEYMWRTFGFYLPDSQFLKDPEGLVKYLGAKLKYGHIPLYSRGDDEKSRSFRSLHAVQRHMVDSGRCKMVYEDNEEEYADFYDYEAELGSEAEDEANNSVRNKSLALTGDDAPAVMVSSGYELLIPGAAGGGGGKVIGSREFARYYKQRHKHGDDRQIVTVNTMLAKYRALGISLRDEAVSLEHKKAKSKTALDLKAL</sequence>
<feature type="region of interest" description="Disordered" evidence="1">
    <location>
        <begin position="1"/>
        <end position="69"/>
    </location>
</feature>
<dbReference type="InterPro" id="IPR041661">
    <property type="entry name" value="ZN622/Rei1/Reh1_Znf-C2H2"/>
</dbReference>
<evidence type="ECO:0000313" key="4">
    <source>
        <dbReference type="Proteomes" id="UP000485058"/>
    </source>
</evidence>
<dbReference type="PANTHER" id="PTHR13182:SF8">
    <property type="entry name" value="CYTOPLASMIC 60S SUBUNIT BIOGENESIS FACTOR ZNF622"/>
    <property type="match status" value="1"/>
</dbReference>
<dbReference type="InterPro" id="IPR040025">
    <property type="entry name" value="Znf622/Rei1/Reh1"/>
</dbReference>
<dbReference type="AlphaFoldDB" id="A0A699ZV74"/>
<dbReference type="GO" id="GO:0030687">
    <property type="term" value="C:preribosome, large subunit precursor"/>
    <property type="evidence" value="ECO:0007669"/>
    <property type="project" value="TreeGrafter"/>
</dbReference>
<dbReference type="PANTHER" id="PTHR13182">
    <property type="entry name" value="ZINC FINGER PROTEIN 622"/>
    <property type="match status" value="1"/>
</dbReference>
<evidence type="ECO:0000313" key="3">
    <source>
        <dbReference type="EMBL" id="GFH26553.1"/>
    </source>
</evidence>
<feature type="non-terminal residue" evidence="3">
    <location>
        <position position="291"/>
    </location>
</feature>
<feature type="non-terminal residue" evidence="3">
    <location>
        <position position="1"/>
    </location>
</feature>
<dbReference type="GO" id="GO:0042273">
    <property type="term" value="P:ribosomal large subunit biogenesis"/>
    <property type="evidence" value="ECO:0007669"/>
    <property type="project" value="TreeGrafter"/>
</dbReference>
<evidence type="ECO:0000256" key="1">
    <source>
        <dbReference type="SAM" id="MobiDB-lite"/>
    </source>
</evidence>
<protein>
    <submittedName>
        <fullName evidence="3">Zf-C2H2_2 domain-containing protein</fullName>
    </submittedName>
</protein>
<reference evidence="3 4" key="1">
    <citation type="submission" date="2020-02" db="EMBL/GenBank/DDBJ databases">
        <title>Draft genome sequence of Haematococcus lacustris strain NIES-144.</title>
        <authorList>
            <person name="Morimoto D."/>
            <person name="Nakagawa S."/>
            <person name="Yoshida T."/>
            <person name="Sawayama S."/>
        </authorList>
    </citation>
    <scope>NUCLEOTIDE SEQUENCE [LARGE SCALE GENOMIC DNA]</scope>
    <source>
        <strain evidence="3 4">NIES-144</strain>
    </source>
</reference>
<evidence type="ECO:0000259" key="2">
    <source>
        <dbReference type="Pfam" id="PF12756"/>
    </source>
</evidence>
<feature type="compositionally biased region" description="Acidic residues" evidence="1">
    <location>
        <begin position="26"/>
        <end position="45"/>
    </location>
</feature>
<comment type="caution">
    <text evidence="3">The sequence shown here is derived from an EMBL/GenBank/DDBJ whole genome shotgun (WGS) entry which is preliminary data.</text>
</comment>
<dbReference type="Pfam" id="PF12756">
    <property type="entry name" value="zf-C2H2_2"/>
    <property type="match status" value="1"/>
</dbReference>
<name>A0A699ZV74_HAELA</name>
<dbReference type="Proteomes" id="UP000485058">
    <property type="component" value="Unassembled WGS sequence"/>
</dbReference>
<dbReference type="EMBL" id="BLLF01003166">
    <property type="protein sequence ID" value="GFH26553.1"/>
    <property type="molecule type" value="Genomic_DNA"/>
</dbReference>